<accession>A0A1F5MFJ1</accession>
<comment type="pathway">
    <text evidence="1">Isoprenoid biosynthesis; dimethylallyl diphosphate biosynthesis; dimethylallyl diphosphate from isopentenyl diphosphate: step 1/1.</text>
</comment>
<protein>
    <recommendedName>
        <fullName evidence="3">isopentenyl-diphosphate Delta-isomerase</fullName>
        <ecNumber evidence="3">5.3.3.2</ecNumber>
    </recommendedName>
</protein>
<dbReference type="EMBL" id="MFDU01000046">
    <property type="protein sequence ID" value="OGE64115.1"/>
    <property type="molecule type" value="Genomic_DNA"/>
</dbReference>
<feature type="domain" description="Nudix hydrolase" evidence="6">
    <location>
        <begin position="30"/>
        <end position="173"/>
    </location>
</feature>
<dbReference type="InterPro" id="IPR000086">
    <property type="entry name" value="NUDIX_hydrolase_dom"/>
</dbReference>
<evidence type="ECO:0000256" key="1">
    <source>
        <dbReference type="ARBA" id="ARBA00004826"/>
    </source>
</evidence>
<sequence>MDTQTILACDDDGKFLEYIPKMVGHTGEGRRHLAITVLLYNSKNEVLLQKRKHKVFDDIWDFSASTHPLHLENGKDESLEEATLRSLEDEYGIKKVKLEMVGTFNYFAKVGELCENQQAVFCENEHDALFIGEYNGKVKLNPEKGYEYKWVSKQEMLEDMEKNPKKYTSWANEGLKILKQVGFFN</sequence>
<dbReference type="InterPro" id="IPR015797">
    <property type="entry name" value="NUDIX_hydrolase-like_dom_sf"/>
</dbReference>
<dbReference type="InterPro" id="IPR011876">
    <property type="entry name" value="IsopentenylPP_isomerase_typ1"/>
</dbReference>
<dbReference type="Pfam" id="PF00293">
    <property type="entry name" value="NUDIX"/>
    <property type="match status" value="1"/>
</dbReference>
<dbReference type="AlphaFoldDB" id="A0A1F5MFJ1"/>
<dbReference type="Proteomes" id="UP000183317">
    <property type="component" value="Unassembled WGS sequence"/>
</dbReference>
<dbReference type="EC" id="5.3.3.2" evidence="3"/>
<dbReference type="Gene3D" id="3.90.79.10">
    <property type="entry name" value="Nucleoside Triphosphate Pyrophosphohydrolase"/>
    <property type="match status" value="1"/>
</dbReference>
<dbReference type="GO" id="GO:0004452">
    <property type="term" value="F:isopentenyl-diphosphate delta-isomerase activity"/>
    <property type="evidence" value="ECO:0007669"/>
    <property type="project" value="UniProtKB-EC"/>
</dbReference>
<keyword evidence="4" id="KW-0414">Isoprene biosynthesis</keyword>
<evidence type="ECO:0000259" key="6">
    <source>
        <dbReference type="PROSITE" id="PS51462"/>
    </source>
</evidence>
<dbReference type="PANTHER" id="PTHR10885">
    <property type="entry name" value="ISOPENTENYL-DIPHOSPHATE DELTA-ISOMERASE"/>
    <property type="match status" value="1"/>
</dbReference>
<evidence type="ECO:0000256" key="5">
    <source>
        <dbReference type="ARBA" id="ARBA00023235"/>
    </source>
</evidence>
<comment type="caution">
    <text evidence="7">The sequence shown here is derived from an EMBL/GenBank/DDBJ whole genome shotgun (WGS) entry which is preliminary data.</text>
</comment>
<evidence type="ECO:0000313" key="7">
    <source>
        <dbReference type="EMBL" id="OGE64115.1"/>
    </source>
</evidence>
<comment type="similarity">
    <text evidence="2">Belongs to the IPP isomerase type 1 family.</text>
</comment>
<evidence type="ECO:0000256" key="4">
    <source>
        <dbReference type="ARBA" id="ARBA00023229"/>
    </source>
</evidence>
<dbReference type="SUPFAM" id="SSF55811">
    <property type="entry name" value="Nudix"/>
    <property type="match status" value="1"/>
</dbReference>
<keyword evidence="5" id="KW-0413">Isomerase</keyword>
<proteinExistence type="inferred from homology"/>
<evidence type="ECO:0000313" key="8">
    <source>
        <dbReference type="Proteomes" id="UP000183317"/>
    </source>
</evidence>
<dbReference type="GO" id="GO:0009240">
    <property type="term" value="P:isopentenyl diphosphate biosynthetic process"/>
    <property type="evidence" value="ECO:0007669"/>
    <property type="project" value="TreeGrafter"/>
</dbReference>
<reference evidence="7 8" key="1">
    <citation type="journal article" date="2016" name="Nat. Commun.">
        <title>Thousands of microbial genomes shed light on interconnected biogeochemical processes in an aquifer system.</title>
        <authorList>
            <person name="Anantharaman K."/>
            <person name="Brown C.T."/>
            <person name="Hug L.A."/>
            <person name="Sharon I."/>
            <person name="Castelle C.J."/>
            <person name="Probst A.J."/>
            <person name="Thomas B.C."/>
            <person name="Singh A."/>
            <person name="Wilkins M.J."/>
            <person name="Karaoz U."/>
            <person name="Brodie E.L."/>
            <person name="Williams K.H."/>
            <person name="Hubbard S.S."/>
            <person name="Banfield J.F."/>
        </authorList>
    </citation>
    <scope>NUCLEOTIDE SEQUENCE [LARGE SCALE GENOMIC DNA]</scope>
</reference>
<name>A0A1F5MFJ1_9BACT</name>
<evidence type="ECO:0000256" key="2">
    <source>
        <dbReference type="ARBA" id="ARBA00007579"/>
    </source>
</evidence>
<dbReference type="CDD" id="cd02885">
    <property type="entry name" value="NUDIX_IPP_Isomerase"/>
    <property type="match status" value="1"/>
</dbReference>
<dbReference type="GO" id="GO:0005737">
    <property type="term" value="C:cytoplasm"/>
    <property type="evidence" value="ECO:0007669"/>
    <property type="project" value="TreeGrafter"/>
</dbReference>
<dbReference type="PANTHER" id="PTHR10885:SF0">
    <property type="entry name" value="ISOPENTENYL-DIPHOSPHATE DELTA-ISOMERASE"/>
    <property type="match status" value="1"/>
</dbReference>
<dbReference type="PROSITE" id="PS51462">
    <property type="entry name" value="NUDIX"/>
    <property type="match status" value="1"/>
</dbReference>
<gene>
    <name evidence="7" type="ORF">A3J13_00660</name>
</gene>
<evidence type="ECO:0000256" key="3">
    <source>
        <dbReference type="ARBA" id="ARBA00012057"/>
    </source>
</evidence>
<organism evidence="7 8">
    <name type="scientific">Candidatus Daviesbacteria bacterium RIFCSPLOWO2_02_FULL_36_8</name>
    <dbReference type="NCBI Taxonomy" id="1797793"/>
    <lineage>
        <taxon>Bacteria</taxon>
        <taxon>Candidatus Daviesiibacteriota</taxon>
    </lineage>
</organism>